<keyword evidence="1" id="KW-0479">Metal-binding</keyword>
<dbReference type="AlphaFoldDB" id="A0A6J0NPG5"/>
<dbReference type="Gene3D" id="3.30.40.10">
    <property type="entry name" value="Zinc/RING finger domain, C3HC4 (zinc finger)"/>
    <property type="match status" value="1"/>
</dbReference>
<dbReference type="RefSeq" id="XP_018486400.1">
    <property type="nucleotide sequence ID" value="XM_018630898.2"/>
</dbReference>
<evidence type="ECO:0000256" key="1">
    <source>
        <dbReference type="PROSITE-ProRule" id="PRU00175"/>
    </source>
</evidence>
<dbReference type="GO" id="GO:0008270">
    <property type="term" value="F:zinc ion binding"/>
    <property type="evidence" value="ECO:0007669"/>
    <property type="project" value="UniProtKB-KW"/>
</dbReference>
<dbReference type="Pfam" id="PF13639">
    <property type="entry name" value="zf-RING_2"/>
    <property type="match status" value="1"/>
</dbReference>
<dbReference type="OrthoDB" id="8062037at2759"/>
<keyword evidence="1" id="KW-0863">Zinc-finger</keyword>
<dbReference type="PROSITE" id="PS50089">
    <property type="entry name" value="ZF_RING_2"/>
    <property type="match status" value="1"/>
</dbReference>
<feature type="domain" description="RING-type" evidence="2">
    <location>
        <begin position="99"/>
        <end position="141"/>
    </location>
</feature>
<dbReference type="SUPFAM" id="SSF57850">
    <property type="entry name" value="RING/U-box"/>
    <property type="match status" value="1"/>
</dbReference>
<evidence type="ECO:0000313" key="4">
    <source>
        <dbReference type="RefSeq" id="XP_018486400.1"/>
    </source>
</evidence>
<dbReference type="InterPro" id="IPR044249">
    <property type="entry name" value="XERICO-like"/>
</dbReference>
<proteinExistence type="predicted"/>
<dbReference type="Proteomes" id="UP000504610">
    <property type="component" value="Chromosome 8"/>
</dbReference>
<protein>
    <submittedName>
        <fullName evidence="4">Probable E3 ubiquitin-protein ligase XERICO</fullName>
    </submittedName>
</protein>
<dbReference type="PANTHER" id="PTHR47258:SF1">
    <property type="entry name" value="E3 UBIQUITIN-PROTEIN LIGASE XERICO-RELATED"/>
    <property type="match status" value="1"/>
</dbReference>
<reference evidence="3" key="1">
    <citation type="journal article" date="2019" name="Database">
        <title>The radish genome database (RadishGD): an integrated information resource for radish genomics.</title>
        <authorList>
            <person name="Yu H.J."/>
            <person name="Baek S."/>
            <person name="Lee Y.J."/>
            <person name="Cho A."/>
            <person name="Mun J.H."/>
        </authorList>
    </citation>
    <scope>NUCLEOTIDE SEQUENCE [LARGE SCALE GENOMIC DNA]</scope>
    <source>
        <strain evidence="3">cv. WK10039</strain>
    </source>
</reference>
<dbReference type="InterPro" id="IPR001841">
    <property type="entry name" value="Znf_RING"/>
</dbReference>
<evidence type="ECO:0000313" key="3">
    <source>
        <dbReference type="Proteomes" id="UP000504610"/>
    </source>
</evidence>
<dbReference type="InterPro" id="IPR013083">
    <property type="entry name" value="Znf_RING/FYVE/PHD"/>
</dbReference>
<evidence type="ECO:0000259" key="2">
    <source>
        <dbReference type="PROSITE" id="PS50089"/>
    </source>
</evidence>
<dbReference type="GeneID" id="108856980"/>
<organism evidence="3 4">
    <name type="scientific">Raphanus sativus</name>
    <name type="common">Radish</name>
    <name type="synonym">Raphanus raphanistrum var. sativus</name>
    <dbReference type="NCBI Taxonomy" id="3726"/>
    <lineage>
        <taxon>Eukaryota</taxon>
        <taxon>Viridiplantae</taxon>
        <taxon>Streptophyta</taxon>
        <taxon>Embryophyta</taxon>
        <taxon>Tracheophyta</taxon>
        <taxon>Spermatophyta</taxon>
        <taxon>Magnoliopsida</taxon>
        <taxon>eudicotyledons</taxon>
        <taxon>Gunneridae</taxon>
        <taxon>Pentapetalae</taxon>
        <taxon>rosids</taxon>
        <taxon>malvids</taxon>
        <taxon>Brassicales</taxon>
        <taxon>Brassicaceae</taxon>
        <taxon>Brassiceae</taxon>
        <taxon>Raphanus</taxon>
    </lineage>
</organism>
<reference evidence="4" key="2">
    <citation type="submission" date="2025-08" db="UniProtKB">
        <authorList>
            <consortium name="RefSeq"/>
        </authorList>
    </citation>
    <scope>IDENTIFICATION</scope>
    <source>
        <tissue evidence="4">Leaf</tissue>
    </source>
</reference>
<dbReference type="KEGG" id="rsz:108856980"/>
<gene>
    <name evidence="4" type="primary">LOC108856980</name>
</gene>
<accession>A0A6J0NPG5</accession>
<keyword evidence="1" id="KW-0862">Zinc</keyword>
<dbReference type="CDD" id="cd23121">
    <property type="entry name" value="RING-H2_RHA1-like"/>
    <property type="match status" value="1"/>
</dbReference>
<sequence length="159" mass="17714">MGLSSLPGPSEGMLCVLLVNTALSISIFKGIVRSVLQLVGIRLSPSSVAPAASSENQTSETFDFRVCQPESFLEEFRNMTPTMKFESLCKCKKQADNECSVCLSKFEEDSEINKLKCGHLFHKTCLEKWIDYWNITCPLCRTPLVVVAPDDQLVSSNVW</sequence>
<keyword evidence="3" id="KW-1185">Reference proteome</keyword>
<name>A0A6J0NPG5_RAPSA</name>
<dbReference type="SMART" id="SM00184">
    <property type="entry name" value="RING"/>
    <property type="match status" value="1"/>
</dbReference>
<dbReference type="PANTHER" id="PTHR47258">
    <property type="match status" value="1"/>
</dbReference>